<feature type="region of interest" description="Disordered" evidence="1">
    <location>
        <begin position="516"/>
        <end position="536"/>
    </location>
</feature>
<feature type="region of interest" description="Disordered" evidence="1">
    <location>
        <begin position="84"/>
        <end position="122"/>
    </location>
</feature>
<dbReference type="Gene3D" id="3.30.160.60">
    <property type="entry name" value="Classic Zinc Finger"/>
    <property type="match status" value="4"/>
</dbReference>
<dbReference type="Pfam" id="PF00096">
    <property type="entry name" value="zf-C2H2"/>
    <property type="match status" value="2"/>
</dbReference>
<evidence type="ECO:0000313" key="3">
    <source>
        <dbReference type="Proteomes" id="UP000749559"/>
    </source>
</evidence>
<proteinExistence type="predicted"/>
<dbReference type="InterPro" id="IPR036236">
    <property type="entry name" value="Znf_C2H2_sf"/>
</dbReference>
<feature type="compositionally biased region" description="Low complexity" evidence="1">
    <location>
        <begin position="368"/>
        <end position="386"/>
    </location>
</feature>
<feature type="region of interest" description="Disordered" evidence="1">
    <location>
        <begin position="359"/>
        <end position="440"/>
    </location>
</feature>
<protein>
    <submittedName>
        <fullName evidence="2">Uncharacterized protein</fullName>
    </submittedName>
</protein>
<dbReference type="PROSITE" id="PS50157">
    <property type="entry name" value="ZINC_FINGER_C2H2_2"/>
    <property type="match status" value="5"/>
</dbReference>
<dbReference type="OrthoDB" id="10020956at2759"/>
<accession>A0A8J1U7Z4</accession>
<feature type="region of interest" description="Disordered" evidence="1">
    <location>
        <begin position="593"/>
        <end position="633"/>
    </location>
</feature>
<dbReference type="InterPro" id="IPR013087">
    <property type="entry name" value="Znf_C2H2_type"/>
</dbReference>
<dbReference type="PANTHER" id="PTHR21190">
    <property type="entry name" value="GH10077P"/>
    <property type="match status" value="1"/>
</dbReference>
<feature type="region of interest" description="Disordered" evidence="1">
    <location>
        <begin position="49"/>
        <end position="72"/>
    </location>
</feature>
<feature type="compositionally biased region" description="Polar residues" evidence="1">
    <location>
        <begin position="52"/>
        <end position="63"/>
    </location>
</feature>
<name>A0A8J1U7Z4_OWEFU</name>
<feature type="region of interest" description="Disordered" evidence="1">
    <location>
        <begin position="840"/>
        <end position="873"/>
    </location>
</feature>
<feature type="compositionally biased region" description="Low complexity" evidence="1">
    <location>
        <begin position="84"/>
        <end position="94"/>
    </location>
</feature>
<feature type="compositionally biased region" description="Low complexity" evidence="1">
    <location>
        <begin position="846"/>
        <end position="857"/>
    </location>
</feature>
<dbReference type="PROSITE" id="PS00028">
    <property type="entry name" value="ZINC_FINGER_C2H2_1"/>
    <property type="match status" value="12"/>
</dbReference>
<dbReference type="PANTHER" id="PTHR21190:SF1">
    <property type="entry name" value="GH10077P"/>
    <property type="match status" value="1"/>
</dbReference>
<organism evidence="2 3">
    <name type="scientific">Owenia fusiformis</name>
    <name type="common">Polychaete worm</name>
    <dbReference type="NCBI Taxonomy" id="6347"/>
    <lineage>
        <taxon>Eukaryota</taxon>
        <taxon>Metazoa</taxon>
        <taxon>Spiralia</taxon>
        <taxon>Lophotrochozoa</taxon>
        <taxon>Annelida</taxon>
        <taxon>Polychaeta</taxon>
        <taxon>Sedentaria</taxon>
        <taxon>Canalipalpata</taxon>
        <taxon>Sabellida</taxon>
        <taxon>Oweniida</taxon>
        <taxon>Oweniidae</taxon>
        <taxon>Owenia</taxon>
    </lineage>
</organism>
<feature type="region of interest" description="Disordered" evidence="1">
    <location>
        <begin position="942"/>
        <end position="969"/>
    </location>
</feature>
<dbReference type="EMBL" id="CAIIXF020000001">
    <property type="protein sequence ID" value="CAH1774101.1"/>
    <property type="molecule type" value="Genomic_DNA"/>
</dbReference>
<dbReference type="SMART" id="SM00355">
    <property type="entry name" value="ZnF_C2H2"/>
    <property type="match status" value="14"/>
</dbReference>
<dbReference type="Proteomes" id="UP000749559">
    <property type="component" value="Unassembled WGS sequence"/>
</dbReference>
<evidence type="ECO:0000256" key="1">
    <source>
        <dbReference type="SAM" id="MobiDB-lite"/>
    </source>
</evidence>
<keyword evidence="3" id="KW-1185">Reference proteome</keyword>
<reference evidence="2" key="1">
    <citation type="submission" date="2022-03" db="EMBL/GenBank/DDBJ databases">
        <authorList>
            <person name="Martin C."/>
        </authorList>
    </citation>
    <scope>NUCLEOTIDE SEQUENCE</scope>
</reference>
<dbReference type="SUPFAM" id="SSF57667">
    <property type="entry name" value="beta-beta-alpha zinc fingers"/>
    <property type="match status" value="2"/>
</dbReference>
<evidence type="ECO:0000313" key="2">
    <source>
        <dbReference type="EMBL" id="CAH1774101.1"/>
    </source>
</evidence>
<feature type="compositionally biased region" description="Polar residues" evidence="1">
    <location>
        <begin position="405"/>
        <end position="425"/>
    </location>
</feature>
<feature type="region of interest" description="Disordered" evidence="1">
    <location>
        <begin position="178"/>
        <end position="202"/>
    </location>
</feature>
<gene>
    <name evidence="2" type="ORF">OFUS_LOCUS1621</name>
</gene>
<sequence>MMPRRPNIIQENTMITMDSQNNDITMANDNISTKIGDITNTVVNKSDDMETQEINANNRNSMKSSRRKQSKPIRVSLLDDPEADAAVSANQAQAKPTNGDADTAVSSDKSENEEQDMDTDMNSCTQCPETFPTKDLLNTHIESVHMKENITNEPEPQEQFPTKYHQLGNEFYQSIKPESHRADDQDSQTLSNPPSPPFQSQSQTMEGMLEGLPVNSNGSDSSGKGSRIFHQDAYCELCDREFCNKYFLKTHKANKHGVYDGTSIGSTSTTPSFVSNSLPYPSFVPLPQPPAPSQLPLLKPSPEKTAPNKNLTVASLTTMTPTSLTPDMEDYCDICQKHFCNKYYLKKHMKDVHNVNVEERKRQREQQKAQQQQQQKSTSRPTTSPAPSDPSPKNQALITPPQPQPQVTKIPSPQPDITSAHQSLDLSLPPPIQSMPNMTSMAESMGGVPNMSNVMFINPFMPPMAFIQAGIQQQQSMLPGQYALAPQIAAQAIQEAQLQAVLAQAQQAQAMAAEQHKQIQQAEEQAKQENSSGDSASIAHIKNVANSGAEGVQVTPERLRHINKEAFCELCFREFTNKYFLRVHKANKHGIYSEEKKSSYGGGNPESPAKASPSKDADKPEASSTKVSAEGSKTENSETTVCDICNKELTNLYSLKVHKINMHGVIHKDLAEETANLVKLEPLVNQAMTDPLLALQQSQQGTMFGSMMAAKIADRVMCELCNKEVCNKYFLKTHKQKVHGIDMSKEEASPTGTTMDTTLENTVTQLSQSVKDPVNVNIKEEGIKMELMPSQGSPKQHELKKMGIDVESYCKLCKKEFSNKYFFKTHQLNVHGIKVMKLDRPSNEASPSTTPTSPMTPNKSESGSEVASWKWKETPSNPSRVKCNICNKEVCNKYFLRTHKINKHGIYEDLISTSQPSSPGSVSSNIQGVVNTKVEQILNAGRTLAPKRTPNEDKLPNGGTPMETSDPPAKEADVCQQYFEEYTEACNLCERRFKSTKWLLTHKLRDHSGLSAAIHSKSDVNCNSSKVEKCSECQKDCPNMLALQIHLIQEHQAEVKLNSPTKSSYHLLKRKYSRSLKQKLINCSQCDYKTKWLSNIYSHEQRKHNIGKIPPGFNREHVCHHCFKSFRYGHSLQRHMARQHDQIDVAIAKSNAIVNKTLGKMSKKKFRCVHCSERFPSRQQCKLHIRESHPNAKSVKITKHGKDITAKPTSFNCNKCDFSSNRYKKLRAHIVAKHKGEAVVMSGENGNPVSYAKVTGNQGNQDSFIMQPFTVKPDGTDGAARFVTSLVYLPVMEKITESQNVTFTLNPTE</sequence>
<comment type="caution">
    <text evidence="2">The sequence shown here is derived from an EMBL/GenBank/DDBJ whole genome shotgun (WGS) entry which is preliminary data.</text>
</comment>